<reference evidence="3" key="1">
    <citation type="submission" date="2017-03" db="EMBL/GenBank/DDBJ databases">
        <title>Phytopthora megakarya and P. palmivora, two closely related causual agents of cacao black pod achieved similar genome size and gene model numbers by different mechanisms.</title>
        <authorList>
            <person name="Ali S."/>
            <person name="Shao J."/>
            <person name="Larry D.J."/>
            <person name="Kronmiller B."/>
            <person name="Shen D."/>
            <person name="Strem M.D."/>
            <person name="Melnick R.L."/>
            <person name="Guiltinan M.J."/>
            <person name="Tyler B.M."/>
            <person name="Meinhardt L.W."/>
            <person name="Bailey B.A."/>
        </authorList>
    </citation>
    <scope>NUCLEOTIDE SEQUENCE [LARGE SCALE GENOMIC DNA]</scope>
    <source>
        <strain evidence="3">zdho120</strain>
    </source>
</reference>
<dbReference type="EMBL" id="NBNE01000574">
    <property type="protein sequence ID" value="OWZ18535.1"/>
    <property type="molecule type" value="Genomic_DNA"/>
</dbReference>
<evidence type="ECO:0000256" key="1">
    <source>
        <dbReference type="SAM" id="MobiDB-lite"/>
    </source>
</evidence>
<dbReference type="AlphaFoldDB" id="A0A225WLI4"/>
<evidence type="ECO:0008006" key="4">
    <source>
        <dbReference type="Google" id="ProtNLM"/>
    </source>
</evidence>
<keyword evidence="3" id="KW-1185">Reference proteome</keyword>
<feature type="region of interest" description="Disordered" evidence="1">
    <location>
        <begin position="59"/>
        <end position="83"/>
    </location>
</feature>
<protein>
    <recommendedName>
        <fullName evidence="4">Reverse transcriptase</fullName>
    </recommendedName>
</protein>
<dbReference type="Proteomes" id="UP000198211">
    <property type="component" value="Unassembled WGS sequence"/>
</dbReference>
<comment type="caution">
    <text evidence="2">The sequence shown here is derived from an EMBL/GenBank/DDBJ whole genome shotgun (WGS) entry which is preliminary data.</text>
</comment>
<name>A0A225WLI4_9STRA</name>
<dbReference type="OrthoDB" id="129593at2759"/>
<evidence type="ECO:0000313" key="2">
    <source>
        <dbReference type="EMBL" id="OWZ18535.1"/>
    </source>
</evidence>
<gene>
    <name evidence="2" type="ORF">PHMEG_0007365</name>
</gene>
<accession>A0A225WLI4</accession>
<proteinExistence type="predicted"/>
<sequence length="83" mass="9261">MNPSPVVEPVSYLDLTWDSDQGFNECVYYHERSDRCRRSDGGTARSSCDDEAVIEDIQLWGSENQTPEEIDQLRKGSGSSGTS</sequence>
<organism evidence="2 3">
    <name type="scientific">Phytophthora megakarya</name>
    <dbReference type="NCBI Taxonomy" id="4795"/>
    <lineage>
        <taxon>Eukaryota</taxon>
        <taxon>Sar</taxon>
        <taxon>Stramenopiles</taxon>
        <taxon>Oomycota</taxon>
        <taxon>Peronosporomycetes</taxon>
        <taxon>Peronosporales</taxon>
        <taxon>Peronosporaceae</taxon>
        <taxon>Phytophthora</taxon>
    </lineage>
</organism>
<evidence type="ECO:0000313" key="3">
    <source>
        <dbReference type="Proteomes" id="UP000198211"/>
    </source>
</evidence>